<comment type="caution">
    <text evidence="2">The sequence shown here is derived from an EMBL/GenBank/DDBJ whole genome shotgun (WGS) entry which is preliminary data.</text>
</comment>
<dbReference type="AlphaFoldDB" id="A0A7W4TRH2"/>
<dbReference type="Proteomes" id="UP000533269">
    <property type="component" value="Unassembled WGS sequence"/>
</dbReference>
<evidence type="ECO:0000259" key="1">
    <source>
        <dbReference type="Pfam" id="PF03992"/>
    </source>
</evidence>
<dbReference type="InterPro" id="IPR011008">
    <property type="entry name" value="Dimeric_a/b-barrel"/>
</dbReference>
<dbReference type="GO" id="GO:0004497">
    <property type="term" value="F:monooxygenase activity"/>
    <property type="evidence" value="ECO:0007669"/>
    <property type="project" value="UniProtKB-KW"/>
</dbReference>
<keyword evidence="2" id="KW-0503">Monooxygenase</keyword>
<evidence type="ECO:0000313" key="2">
    <source>
        <dbReference type="EMBL" id="MBB2903373.1"/>
    </source>
</evidence>
<keyword evidence="2" id="KW-0560">Oxidoreductase</keyword>
<dbReference type="Pfam" id="PF03992">
    <property type="entry name" value="ABM"/>
    <property type="match status" value="1"/>
</dbReference>
<sequence>MPAFGFSVQFDVRPGKEEEVIAFFEEARELVGAEPGTLAWFAFRHGPNSFRIFDAFDTETDREIHLHGEVRKLIEARGEELFATPPVITPVDVVAAKLPAG</sequence>
<protein>
    <submittedName>
        <fullName evidence="2">Quinol monooxygenase YgiN</fullName>
    </submittedName>
</protein>
<proteinExistence type="predicted"/>
<accession>A0A7W4TRH2</accession>
<dbReference type="InterPro" id="IPR007138">
    <property type="entry name" value="ABM_dom"/>
</dbReference>
<reference evidence="2 3" key="2">
    <citation type="submission" date="2020-08" db="EMBL/GenBank/DDBJ databases">
        <authorList>
            <person name="Partida-Martinez L."/>
            <person name="Huntemann M."/>
            <person name="Clum A."/>
            <person name="Wang J."/>
            <person name="Palaniappan K."/>
            <person name="Ritter S."/>
            <person name="Chen I.-M."/>
            <person name="Stamatis D."/>
            <person name="Reddy T."/>
            <person name="O'Malley R."/>
            <person name="Daum C."/>
            <person name="Shapiro N."/>
            <person name="Ivanova N."/>
            <person name="Kyrpides N."/>
            <person name="Woyke T."/>
        </authorList>
    </citation>
    <scope>NUCLEOTIDE SEQUENCE [LARGE SCALE GENOMIC DNA]</scope>
    <source>
        <strain evidence="2 3">AS2.23</strain>
    </source>
</reference>
<gene>
    <name evidence="2" type="ORF">FHR75_004215</name>
</gene>
<name>A0A7W4TRH2_KINRA</name>
<dbReference type="RefSeq" id="WP_183392988.1">
    <property type="nucleotide sequence ID" value="NZ_JACHVY010000007.1"/>
</dbReference>
<dbReference type="Gene3D" id="3.30.70.100">
    <property type="match status" value="1"/>
</dbReference>
<organism evidence="2 3">
    <name type="scientific">Kineococcus radiotolerans</name>
    <dbReference type="NCBI Taxonomy" id="131568"/>
    <lineage>
        <taxon>Bacteria</taxon>
        <taxon>Bacillati</taxon>
        <taxon>Actinomycetota</taxon>
        <taxon>Actinomycetes</taxon>
        <taxon>Kineosporiales</taxon>
        <taxon>Kineosporiaceae</taxon>
        <taxon>Kineococcus</taxon>
    </lineage>
</organism>
<feature type="domain" description="ABM" evidence="1">
    <location>
        <begin position="8"/>
        <end position="69"/>
    </location>
</feature>
<dbReference type="EMBL" id="JACHVY010000007">
    <property type="protein sequence ID" value="MBB2903373.1"/>
    <property type="molecule type" value="Genomic_DNA"/>
</dbReference>
<dbReference type="SUPFAM" id="SSF54909">
    <property type="entry name" value="Dimeric alpha+beta barrel"/>
    <property type="match status" value="1"/>
</dbReference>
<evidence type="ECO:0000313" key="3">
    <source>
        <dbReference type="Proteomes" id="UP000533269"/>
    </source>
</evidence>
<reference evidence="2 3" key="1">
    <citation type="submission" date="2020-08" db="EMBL/GenBank/DDBJ databases">
        <title>The Agave Microbiome: Exploring the role of microbial communities in plant adaptations to desert environments.</title>
        <authorList>
            <person name="Partida-Martinez L.P."/>
        </authorList>
    </citation>
    <scope>NUCLEOTIDE SEQUENCE [LARGE SCALE GENOMIC DNA]</scope>
    <source>
        <strain evidence="2 3">AS2.23</strain>
    </source>
</reference>